<dbReference type="KEGG" id="dpt:Deipr_1703"/>
<reference evidence="2" key="1">
    <citation type="submission" date="2011-02" db="EMBL/GenBank/DDBJ databases">
        <title>The complete sequence of chromosome of Deinococcus proteolyticus DSM 20540.</title>
        <authorList>
            <consortium name="US DOE Joint Genome Institute (JGI-PGF)"/>
            <person name="Lucas S."/>
            <person name="Copeland A."/>
            <person name="Lapidus A."/>
            <person name="Bruce D."/>
            <person name="Goodwin L."/>
            <person name="Pitluck S."/>
            <person name="Kyrpides N."/>
            <person name="Mavromatis K."/>
            <person name="Pagani I."/>
            <person name="Ivanova N."/>
            <person name="Ovchinnikova G."/>
            <person name="Zeytun A."/>
            <person name="Detter J.C."/>
            <person name="Han C."/>
            <person name="Land M."/>
            <person name="Hauser L."/>
            <person name="Markowitz V."/>
            <person name="Cheng J.-F."/>
            <person name="Hugenholtz P."/>
            <person name="Woyke T."/>
            <person name="Wu D."/>
            <person name="Pukall R."/>
            <person name="Steenblock K."/>
            <person name="Brambilla E."/>
            <person name="Klenk H.-P."/>
            <person name="Eisen J.A."/>
        </authorList>
    </citation>
    <scope>NUCLEOTIDE SEQUENCE [LARGE SCALE GENOMIC DNA]</scope>
    <source>
        <strain evidence="2">ATCC 35074 / DSM 20540 / JCM 6276 / NBRC 101906 / NCIMB 13154 / VKM Ac-1939 / CCM 2703 / MRP</strain>
    </source>
</reference>
<dbReference type="OrthoDB" id="71131at2"/>
<proteinExistence type="predicted"/>
<name>F0RL45_DEIPM</name>
<gene>
    <name evidence="1" type="ordered locus">Deipr_1703</name>
</gene>
<evidence type="ECO:0000313" key="2">
    <source>
        <dbReference type="Proteomes" id="UP000007718"/>
    </source>
</evidence>
<dbReference type="EMBL" id="CP002536">
    <property type="protein sequence ID" value="ADY26837.1"/>
    <property type="molecule type" value="Genomic_DNA"/>
</dbReference>
<dbReference type="STRING" id="693977.Deipr_1703"/>
<organism evidence="1 2">
    <name type="scientific">Deinococcus proteolyticus (strain ATCC 35074 / DSM 20540 / JCM 6276 / NBRC 101906 / NCIMB 13154 / VKM Ac-1939 / CCM 2703 / MRP)</name>
    <dbReference type="NCBI Taxonomy" id="693977"/>
    <lineage>
        <taxon>Bacteria</taxon>
        <taxon>Thermotogati</taxon>
        <taxon>Deinococcota</taxon>
        <taxon>Deinococci</taxon>
        <taxon>Deinococcales</taxon>
        <taxon>Deinococcaceae</taxon>
        <taxon>Deinococcus</taxon>
    </lineage>
</organism>
<dbReference type="RefSeq" id="WP_013615445.1">
    <property type="nucleotide sequence ID" value="NC_015161.1"/>
</dbReference>
<dbReference type="Proteomes" id="UP000007718">
    <property type="component" value="Chromosome"/>
</dbReference>
<dbReference type="HOGENOM" id="CLU_2329086_0_0_0"/>
<sequence length="107" mass="11475">MAHETVTVSIRTALVDGQARAARTGRTQQIELGEDLFIRIAPGGRKFLLFCLGDENEPDQATARTIAQTLGLKDPQFGWHQGKTLRSLTVVESGAEDSGAPGLPTNT</sequence>
<dbReference type="AlphaFoldDB" id="F0RL45"/>
<accession>F0RL45</accession>
<protein>
    <submittedName>
        <fullName evidence="1">Uncharacterized protein</fullName>
    </submittedName>
</protein>
<evidence type="ECO:0000313" key="1">
    <source>
        <dbReference type="EMBL" id="ADY26837.1"/>
    </source>
</evidence>
<keyword evidence="2" id="KW-1185">Reference proteome</keyword>
<reference evidence="1 2" key="2">
    <citation type="journal article" date="2012" name="Stand. Genomic Sci.">
        <title>Complete genome sequence of the orange-red pigmented, radioresistant Deinococcus proteolyticus type strain (MRP(T)).</title>
        <authorList>
            <person name="Copeland A."/>
            <person name="Zeytun A."/>
            <person name="Yassawong M."/>
            <person name="Nolan M."/>
            <person name="Lucas S."/>
            <person name="Hammon N."/>
            <person name="Deshpande S."/>
            <person name="Cheng J.F."/>
            <person name="Han C."/>
            <person name="Tapia R."/>
            <person name="Goodwin L.A."/>
            <person name="Pitluck S."/>
            <person name="Mavromatis K."/>
            <person name="Liolios K."/>
            <person name="Pagani I."/>
            <person name="Ivanova N."/>
            <person name="Mikhailova N."/>
            <person name="Pati A."/>
            <person name="Chen A."/>
            <person name="Palaniappan K."/>
            <person name="Land M."/>
            <person name="Hauser L."/>
            <person name="Jeffries C.D."/>
            <person name="Brambilla E.M."/>
            <person name="Rohde M."/>
            <person name="Sikorski J."/>
            <person name="Pukall R."/>
            <person name="Goker M."/>
            <person name="Detter J.C."/>
            <person name="Woyke T."/>
            <person name="Bristow J."/>
            <person name="Eisen J.A."/>
            <person name="Markowitz V."/>
            <person name="Hugenholtz P."/>
            <person name="Kyrpides N.C."/>
            <person name="Klenk H.P."/>
            <person name="Lapidus A."/>
        </authorList>
    </citation>
    <scope>NUCLEOTIDE SEQUENCE [LARGE SCALE GENOMIC DNA]</scope>
    <source>
        <strain evidence="2">ATCC 35074 / DSM 20540 / JCM 6276 / NBRC 101906 / NCIMB 13154 / VKM Ac-1939 / CCM 2703 / MRP</strain>
    </source>
</reference>